<evidence type="ECO:0000313" key="2">
    <source>
        <dbReference type="EMBL" id="AGY57701.1"/>
    </source>
</evidence>
<dbReference type="Pfam" id="PF05016">
    <property type="entry name" value="ParE_toxin"/>
    <property type="match status" value="1"/>
</dbReference>
<dbReference type="InterPro" id="IPR035093">
    <property type="entry name" value="RelE/ParE_toxin_dom_sf"/>
</dbReference>
<keyword evidence="1" id="KW-1277">Toxin-antitoxin system</keyword>
<dbReference type="RefSeq" id="WP_023172803.1">
    <property type="nucleotide sequence ID" value="NC_022600.1"/>
</dbReference>
<name>U5QFI3_GLOK1</name>
<dbReference type="Gene3D" id="3.30.2310.20">
    <property type="entry name" value="RelE-like"/>
    <property type="match status" value="1"/>
</dbReference>
<dbReference type="AlphaFoldDB" id="U5QFI3"/>
<dbReference type="HOGENOM" id="CLU_147162_10_3_3"/>
<dbReference type="Proteomes" id="UP000017396">
    <property type="component" value="Chromosome"/>
</dbReference>
<proteinExistence type="predicted"/>
<dbReference type="STRING" id="1183438.GKIL_1455"/>
<reference evidence="2 3" key="1">
    <citation type="journal article" date="2013" name="PLoS ONE">
        <title>Cultivation and Complete Genome Sequencing of Gloeobacter kilaueensis sp. nov., from a Lava Cave in Kilauea Caldera, Hawai'i.</title>
        <authorList>
            <person name="Saw J.H."/>
            <person name="Schatz M."/>
            <person name="Brown M.V."/>
            <person name="Kunkel D.D."/>
            <person name="Foster J.S."/>
            <person name="Shick H."/>
            <person name="Christensen S."/>
            <person name="Hou S."/>
            <person name="Wan X."/>
            <person name="Donachie S.P."/>
        </authorList>
    </citation>
    <scope>NUCLEOTIDE SEQUENCE [LARGE SCALE GENOMIC DNA]</scope>
    <source>
        <strain evidence="3">JS</strain>
    </source>
</reference>
<organism evidence="2 3">
    <name type="scientific">Gloeobacter kilaueensis (strain ATCC BAA-2537 / CCAP 1431/1 / ULC 316 / JS1)</name>
    <dbReference type="NCBI Taxonomy" id="1183438"/>
    <lineage>
        <taxon>Bacteria</taxon>
        <taxon>Bacillati</taxon>
        <taxon>Cyanobacteriota</taxon>
        <taxon>Cyanophyceae</taxon>
        <taxon>Gloeobacterales</taxon>
        <taxon>Gloeobacteraceae</taxon>
        <taxon>Gloeobacter</taxon>
    </lineage>
</organism>
<dbReference type="EMBL" id="CP003587">
    <property type="protein sequence ID" value="AGY57701.1"/>
    <property type="molecule type" value="Genomic_DNA"/>
</dbReference>
<sequence length="65" mass="7350">MLGEKFETIARQSNIGRKRSELAAGLRSFPINRYVIFYLPISGGIEVVRILHGARDLEAIFLEES</sequence>
<evidence type="ECO:0000313" key="3">
    <source>
        <dbReference type="Proteomes" id="UP000017396"/>
    </source>
</evidence>
<keyword evidence="3" id="KW-1185">Reference proteome</keyword>
<evidence type="ECO:0000256" key="1">
    <source>
        <dbReference type="ARBA" id="ARBA00022649"/>
    </source>
</evidence>
<accession>U5QFI3</accession>
<dbReference type="KEGG" id="glj:GKIL_1455"/>
<protein>
    <submittedName>
        <fullName evidence="2">Plasmid stabilization system</fullName>
    </submittedName>
</protein>
<dbReference type="eggNOG" id="COG3668">
    <property type="taxonomic scope" value="Bacteria"/>
</dbReference>
<dbReference type="InterPro" id="IPR007712">
    <property type="entry name" value="RelE/ParE_toxin"/>
</dbReference>
<gene>
    <name evidence="2" type="ORF">GKIL_1455</name>
</gene>